<keyword evidence="3" id="KW-1185">Reference proteome</keyword>
<accession>A0A0U4FHH2</accession>
<organism evidence="2 3">
    <name type="scientific">Lentibacillus amyloliquefaciens</name>
    <dbReference type="NCBI Taxonomy" id="1472767"/>
    <lineage>
        <taxon>Bacteria</taxon>
        <taxon>Bacillati</taxon>
        <taxon>Bacillota</taxon>
        <taxon>Bacilli</taxon>
        <taxon>Bacillales</taxon>
        <taxon>Bacillaceae</taxon>
        <taxon>Lentibacillus</taxon>
    </lineage>
</organism>
<name>A0A0U4FHH2_9BACI</name>
<feature type="transmembrane region" description="Helical" evidence="1">
    <location>
        <begin position="37"/>
        <end position="57"/>
    </location>
</feature>
<evidence type="ECO:0000256" key="1">
    <source>
        <dbReference type="SAM" id="Phobius"/>
    </source>
</evidence>
<keyword evidence="1" id="KW-1133">Transmembrane helix</keyword>
<dbReference type="AlphaFoldDB" id="A0A0U4FHH2"/>
<evidence type="ECO:0000313" key="2">
    <source>
        <dbReference type="EMBL" id="ALX47204.1"/>
    </source>
</evidence>
<feature type="transmembrane region" description="Helical" evidence="1">
    <location>
        <begin position="6"/>
        <end position="25"/>
    </location>
</feature>
<reference evidence="2 3" key="1">
    <citation type="submission" date="2016-01" db="EMBL/GenBank/DDBJ databases">
        <title>Complete genome sequence of strain Lentibacillus amyloliquefaciens LAM0015T isolated from saline sediment.</title>
        <authorList>
            <person name="Wang J.-L."/>
            <person name="He M.-X."/>
        </authorList>
    </citation>
    <scope>NUCLEOTIDE SEQUENCE [LARGE SCALE GENOMIC DNA]</scope>
    <source>
        <strain evidence="2 3">LAM0015</strain>
    </source>
</reference>
<gene>
    <name evidence="2" type="ORF">AOX59_00470</name>
</gene>
<dbReference type="EMBL" id="CP013862">
    <property type="protein sequence ID" value="ALX47204.1"/>
    <property type="molecule type" value="Genomic_DNA"/>
</dbReference>
<dbReference type="KEGG" id="lao:AOX59_00470"/>
<dbReference type="Proteomes" id="UP000050331">
    <property type="component" value="Chromosome"/>
</dbReference>
<feature type="transmembrane region" description="Helical" evidence="1">
    <location>
        <begin position="110"/>
        <end position="130"/>
    </location>
</feature>
<keyword evidence="1" id="KW-0472">Membrane</keyword>
<dbReference type="RefSeq" id="WP_068440270.1">
    <property type="nucleotide sequence ID" value="NZ_CP013862.1"/>
</dbReference>
<protein>
    <submittedName>
        <fullName evidence="2">Uncharacterized protein</fullName>
    </submittedName>
</protein>
<evidence type="ECO:0000313" key="3">
    <source>
        <dbReference type="Proteomes" id="UP000050331"/>
    </source>
</evidence>
<keyword evidence="1" id="KW-0812">Transmembrane</keyword>
<feature type="transmembrane region" description="Helical" evidence="1">
    <location>
        <begin position="69"/>
        <end position="90"/>
    </location>
</feature>
<sequence length="263" mass="30127">MVYVAIVAIIFCIPFIWALWSMIDVRNGKREKSNWKGPLLLFILLTAISAVVNSYLSLSFNLPFFQNRFSIITGLIVVGVLWGIMAIINVVATIISRRKNLSKALHNPKVVWIISGAIGGALLVFLLWFMPIGQKIAYTVNLNNAVSEMEDSSETEDISLVQVLSEDDCLRRRGCDHEYNNVFYVRNNLDQPKEIQVKIRALNDNKEVLRIIDSQIIELEPGDMQMITTEETNDSANIWGQYSFTTEEQVAYYQYNFRHRNPE</sequence>
<dbReference type="OrthoDB" id="2966528at2"/>
<proteinExistence type="predicted"/>
<dbReference type="STRING" id="1472767.AOX59_00470"/>